<accession>A0A645ELN8</accession>
<dbReference type="EMBL" id="VSSQ01048222">
    <property type="protein sequence ID" value="MPN02270.1"/>
    <property type="molecule type" value="Genomic_DNA"/>
</dbReference>
<proteinExistence type="predicted"/>
<reference evidence="1" key="1">
    <citation type="submission" date="2019-08" db="EMBL/GenBank/DDBJ databases">
        <authorList>
            <person name="Kucharzyk K."/>
            <person name="Murdoch R.W."/>
            <person name="Higgins S."/>
            <person name="Loffler F."/>
        </authorList>
    </citation>
    <scope>NUCLEOTIDE SEQUENCE</scope>
</reference>
<dbReference type="AlphaFoldDB" id="A0A645ELN8"/>
<name>A0A645ELN8_9ZZZZ</name>
<protein>
    <submittedName>
        <fullName evidence="1">Uncharacterized protein</fullName>
    </submittedName>
</protein>
<organism evidence="1">
    <name type="scientific">bioreactor metagenome</name>
    <dbReference type="NCBI Taxonomy" id="1076179"/>
    <lineage>
        <taxon>unclassified sequences</taxon>
        <taxon>metagenomes</taxon>
        <taxon>ecological metagenomes</taxon>
    </lineage>
</organism>
<gene>
    <name evidence="1" type="ORF">SDC9_149484</name>
</gene>
<comment type="caution">
    <text evidence="1">The sequence shown here is derived from an EMBL/GenBank/DDBJ whole genome shotgun (WGS) entry which is preliminary data.</text>
</comment>
<evidence type="ECO:0000313" key="1">
    <source>
        <dbReference type="EMBL" id="MPN02270.1"/>
    </source>
</evidence>
<sequence length="215" mass="25236">MAEIELDGLLLGSEILNPYAYRSYRSIIRKAENIKGHLIVINDLYHRINNSLPIIEPDDENRIICSLQDCCENIYSCMDYVSQVLRQVCKENYKGVELPDGFNDILKDVEKYEKTPNEQKRPMYKNRILRSYVLKVKHWYEVVHDIRTEETHYGMGELIVEGGKVYYHNLRRSRRNISGEANDIVFDIPVINGIVSEFFNYINELDKLVSIREAI</sequence>